<dbReference type="AlphaFoldDB" id="A0A3M7RAF0"/>
<evidence type="ECO:0000313" key="1">
    <source>
        <dbReference type="EMBL" id="RNA20516.1"/>
    </source>
</evidence>
<dbReference type="EMBL" id="REGN01003832">
    <property type="protein sequence ID" value="RNA20516.1"/>
    <property type="molecule type" value="Genomic_DNA"/>
</dbReference>
<dbReference type="Proteomes" id="UP000276133">
    <property type="component" value="Unassembled WGS sequence"/>
</dbReference>
<protein>
    <submittedName>
        <fullName evidence="1">Uncharacterized protein</fullName>
    </submittedName>
</protein>
<proteinExistence type="predicted"/>
<gene>
    <name evidence="1" type="ORF">BpHYR1_034257</name>
</gene>
<accession>A0A3M7RAF0</accession>
<keyword evidence="2" id="KW-1185">Reference proteome</keyword>
<reference evidence="1 2" key="1">
    <citation type="journal article" date="2018" name="Sci. Rep.">
        <title>Genomic signatures of local adaptation to the degree of environmental predictability in rotifers.</title>
        <authorList>
            <person name="Franch-Gras L."/>
            <person name="Hahn C."/>
            <person name="Garcia-Roger E.M."/>
            <person name="Carmona M.J."/>
            <person name="Serra M."/>
            <person name="Gomez A."/>
        </authorList>
    </citation>
    <scope>NUCLEOTIDE SEQUENCE [LARGE SCALE GENOMIC DNA]</scope>
    <source>
        <strain evidence="1">HYR1</strain>
    </source>
</reference>
<sequence>MARGNSVFRFLVTNFFQFTVLLRKTVKFSNENIDHRIIHKKRSVLNYLINKIVKFNKEYWPCLISEVEKLAKIPNRYQKCSIELNAKRGRKADVVRPKYFIIIFQPINLFTATKNCFYLSPAFFHDSLKFEFFGTSLNKSSLIKKN</sequence>
<comment type="caution">
    <text evidence="1">The sequence shown here is derived from an EMBL/GenBank/DDBJ whole genome shotgun (WGS) entry which is preliminary data.</text>
</comment>
<evidence type="ECO:0000313" key="2">
    <source>
        <dbReference type="Proteomes" id="UP000276133"/>
    </source>
</evidence>
<organism evidence="1 2">
    <name type="scientific">Brachionus plicatilis</name>
    <name type="common">Marine rotifer</name>
    <name type="synonym">Brachionus muelleri</name>
    <dbReference type="NCBI Taxonomy" id="10195"/>
    <lineage>
        <taxon>Eukaryota</taxon>
        <taxon>Metazoa</taxon>
        <taxon>Spiralia</taxon>
        <taxon>Gnathifera</taxon>
        <taxon>Rotifera</taxon>
        <taxon>Eurotatoria</taxon>
        <taxon>Monogononta</taxon>
        <taxon>Pseudotrocha</taxon>
        <taxon>Ploima</taxon>
        <taxon>Brachionidae</taxon>
        <taxon>Brachionus</taxon>
    </lineage>
</organism>
<name>A0A3M7RAF0_BRAPC</name>